<evidence type="ECO:0000313" key="10">
    <source>
        <dbReference type="Proteomes" id="UP001206595"/>
    </source>
</evidence>
<feature type="domain" description="C3H1-type" evidence="8">
    <location>
        <begin position="313"/>
        <end position="339"/>
    </location>
</feature>
<dbReference type="PANTHER" id="PTHR46156">
    <property type="entry name" value="CCCH ZINGC FINGER"/>
    <property type="match status" value="1"/>
</dbReference>
<dbReference type="EMBL" id="MU620895">
    <property type="protein sequence ID" value="KAI8583731.1"/>
    <property type="molecule type" value="Genomic_DNA"/>
</dbReference>
<dbReference type="AlphaFoldDB" id="A0AAD5EH36"/>
<dbReference type="GO" id="GO:0005634">
    <property type="term" value="C:nucleus"/>
    <property type="evidence" value="ECO:0007669"/>
    <property type="project" value="TreeGrafter"/>
</dbReference>
<dbReference type="RefSeq" id="XP_051448735.1">
    <property type="nucleotide sequence ID" value="XM_051585918.1"/>
</dbReference>
<name>A0AAD5EH36_UMBRA</name>
<dbReference type="Gene3D" id="4.10.1000.10">
    <property type="entry name" value="Zinc finger, CCCH-type"/>
    <property type="match status" value="2"/>
</dbReference>
<evidence type="ECO:0000256" key="7">
    <source>
        <dbReference type="SAM" id="MobiDB-lite"/>
    </source>
</evidence>
<dbReference type="FunFam" id="4.10.1000.10:FF:000022">
    <property type="entry name" value="Zinc finger CCCH domain-containing protein 7"/>
    <property type="match status" value="1"/>
</dbReference>
<dbReference type="SMART" id="SM00356">
    <property type="entry name" value="ZnF_C3H1"/>
    <property type="match status" value="4"/>
</dbReference>
<keyword evidence="10" id="KW-1185">Reference proteome</keyword>
<feature type="region of interest" description="Disordered" evidence="7">
    <location>
        <begin position="410"/>
        <end position="431"/>
    </location>
</feature>
<gene>
    <name evidence="9" type="ORF">K450DRAFT_222513</name>
</gene>
<keyword evidence="6" id="KW-0175">Coiled coil</keyword>
<evidence type="ECO:0000256" key="1">
    <source>
        <dbReference type="ARBA" id="ARBA00022723"/>
    </source>
</evidence>
<evidence type="ECO:0000256" key="2">
    <source>
        <dbReference type="ARBA" id="ARBA00022737"/>
    </source>
</evidence>
<feature type="zinc finger region" description="C3H1-type" evidence="5">
    <location>
        <begin position="313"/>
        <end position="339"/>
    </location>
</feature>
<comment type="caution">
    <text evidence="9">The sequence shown here is derived from an EMBL/GenBank/DDBJ whole genome shotgun (WGS) entry which is preliminary data.</text>
</comment>
<feature type="zinc finger region" description="C3H1-type" evidence="5">
    <location>
        <begin position="340"/>
        <end position="368"/>
    </location>
</feature>
<protein>
    <recommendedName>
        <fullName evidence="8">C3H1-type domain-containing protein</fullName>
    </recommendedName>
</protein>
<feature type="domain" description="C3H1-type" evidence="8">
    <location>
        <begin position="340"/>
        <end position="368"/>
    </location>
</feature>
<evidence type="ECO:0000256" key="5">
    <source>
        <dbReference type="PROSITE-ProRule" id="PRU00723"/>
    </source>
</evidence>
<proteinExistence type="predicted"/>
<keyword evidence="2" id="KW-0677">Repeat</keyword>
<keyword evidence="1 5" id="KW-0479">Metal-binding</keyword>
<dbReference type="SUPFAM" id="SSF90229">
    <property type="entry name" value="CCCH zinc finger"/>
    <property type="match status" value="2"/>
</dbReference>
<dbReference type="InterPro" id="IPR036855">
    <property type="entry name" value="Znf_CCCH_sf"/>
</dbReference>
<evidence type="ECO:0000256" key="3">
    <source>
        <dbReference type="ARBA" id="ARBA00022771"/>
    </source>
</evidence>
<dbReference type="Proteomes" id="UP001206595">
    <property type="component" value="Unassembled WGS sequence"/>
</dbReference>
<organism evidence="9 10">
    <name type="scientific">Umbelopsis ramanniana AG</name>
    <dbReference type="NCBI Taxonomy" id="1314678"/>
    <lineage>
        <taxon>Eukaryota</taxon>
        <taxon>Fungi</taxon>
        <taxon>Fungi incertae sedis</taxon>
        <taxon>Mucoromycota</taxon>
        <taxon>Mucoromycotina</taxon>
        <taxon>Umbelopsidomycetes</taxon>
        <taxon>Umbelopsidales</taxon>
        <taxon>Umbelopsidaceae</taxon>
        <taxon>Umbelopsis</taxon>
    </lineage>
</organism>
<dbReference type="InterPro" id="IPR000571">
    <property type="entry name" value="Znf_CCCH"/>
</dbReference>
<feature type="compositionally biased region" description="Polar residues" evidence="7">
    <location>
        <begin position="65"/>
        <end position="106"/>
    </location>
</feature>
<evidence type="ECO:0000256" key="6">
    <source>
        <dbReference type="SAM" id="Coils"/>
    </source>
</evidence>
<keyword evidence="4 5" id="KW-0862">Zinc</keyword>
<accession>A0AAD5EH36</accession>
<dbReference type="GO" id="GO:0008270">
    <property type="term" value="F:zinc ion binding"/>
    <property type="evidence" value="ECO:0007669"/>
    <property type="project" value="UniProtKB-KW"/>
</dbReference>
<feature type="region of interest" description="Disordered" evidence="7">
    <location>
        <begin position="26"/>
        <end position="106"/>
    </location>
</feature>
<feature type="domain" description="C3H1-type" evidence="8">
    <location>
        <begin position="257"/>
        <end position="285"/>
    </location>
</feature>
<dbReference type="GeneID" id="75911266"/>
<dbReference type="PROSITE" id="PS50103">
    <property type="entry name" value="ZF_C3H1"/>
    <property type="match status" value="3"/>
</dbReference>
<dbReference type="PANTHER" id="PTHR46156:SF1">
    <property type="entry name" value="ZINC FINGER CCCH DOMAIN-CONTAINING PROTEIN 3"/>
    <property type="match status" value="1"/>
</dbReference>
<sequence>MSSPEDLRAKISKLSAAIEQHKQTTFYSPSRGRGRAQPVWQPRGRGRGRGTLAPTFGNKKLILNQPGSAPSTSTAKSNTTPAILQTPKNHTSTLSHSEPVNSSSRQNRTVVINGVTFVTDASGKKLTRQDLIPSSTASSLMAKLQTTKPSLTTTPVYTPQKAEIEGVEYVRTKGGNLVRAELVKDRLIQKAKLREAKAASQREQAEAAKLLRQEDRKKNKKISRSKGGHMVYVKEPEGYVRQGRHGKSLVLNGNQKDKSKMYCGYFTRYGKCKNGKKCPFKHDRSHRAICPKYLQHKCPQPAHLCLLSHFPIPEIMPHCSHFQRGKCDRVNCPYPHVRVSPQAPVCKAFALEGYCAKGENCKNKHIHVCPDFAETGKCENATCKLPHVALKKKQAQKATTQVRQWVNPQLIHAGSKREHDGGPDEHMSKKPRAIVNTLDTKEEDGFLKFDDDDEGWSAFKMKDEDINIDDQLSLHFSDHEGCVFRRLFKRRGTTR</sequence>
<keyword evidence="3 5" id="KW-0863">Zinc-finger</keyword>
<feature type="coiled-coil region" evidence="6">
    <location>
        <begin position="188"/>
        <end position="220"/>
    </location>
</feature>
<feature type="zinc finger region" description="C3H1-type" evidence="5">
    <location>
        <begin position="257"/>
        <end position="285"/>
    </location>
</feature>
<feature type="compositionally biased region" description="Basic and acidic residues" evidence="7">
    <location>
        <begin position="415"/>
        <end position="428"/>
    </location>
</feature>
<evidence type="ECO:0000256" key="4">
    <source>
        <dbReference type="ARBA" id="ARBA00022833"/>
    </source>
</evidence>
<reference evidence="9" key="1">
    <citation type="submission" date="2021-06" db="EMBL/GenBank/DDBJ databases">
        <authorList>
            <consortium name="DOE Joint Genome Institute"/>
            <person name="Mondo S.J."/>
            <person name="Amses K.R."/>
            <person name="Simmons D.R."/>
            <person name="Longcore J.E."/>
            <person name="Seto K."/>
            <person name="Alves G.H."/>
            <person name="Bonds A.E."/>
            <person name="Quandt C.A."/>
            <person name="Davis W.J."/>
            <person name="Chang Y."/>
            <person name="Letcher P.M."/>
            <person name="Powell M.J."/>
            <person name="Kuo A."/>
            <person name="Labutti K."/>
            <person name="Pangilinan J."/>
            <person name="Andreopoulos W."/>
            <person name="Tritt A."/>
            <person name="Riley R."/>
            <person name="Hundley H."/>
            <person name="Johnson J."/>
            <person name="Lipzen A."/>
            <person name="Barry K."/>
            <person name="Berbee M.L."/>
            <person name="Buchler N.E."/>
            <person name="Grigoriev I.V."/>
            <person name="Spatafora J.W."/>
            <person name="Stajich J.E."/>
            <person name="James T.Y."/>
        </authorList>
    </citation>
    <scope>NUCLEOTIDE SEQUENCE</scope>
    <source>
        <strain evidence="9">AG</strain>
    </source>
</reference>
<evidence type="ECO:0000313" key="9">
    <source>
        <dbReference type="EMBL" id="KAI8583731.1"/>
    </source>
</evidence>
<reference evidence="9" key="2">
    <citation type="journal article" date="2022" name="Proc. Natl. Acad. Sci. U.S.A.">
        <title>Diploid-dominant life cycles characterize the early evolution of Fungi.</title>
        <authorList>
            <person name="Amses K.R."/>
            <person name="Simmons D.R."/>
            <person name="Longcore J.E."/>
            <person name="Mondo S.J."/>
            <person name="Seto K."/>
            <person name="Jeronimo G.H."/>
            <person name="Bonds A.E."/>
            <person name="Quandt C.A."/>
            <person name="Davis W.J."/>
            <person name="Chang Y."/>
            <person name="Federici B.A."/>
            <person name="Kuo A."/>
            <person name="LaButti K."/>
            <person name="Pangilinan J."/>
            <person name="Andreopoulos W."/>
            <person name="Tritt A."/>
            <person name="Riley R."/>
            <person name="Hundley H."/>
            <person name="Johnson J."/>
            <person name="Lipzen A."/>
            <person name="Barry K."/>
            <person name="Lang B.F."/>
            <person name="Cuomo C.A."/>
            <person name="Buchler N.E."/>
            <person name="Grigoriev I.V."/>
            <person name="Spatafora J.W."/>
            <person name="Stajich J.E."/>
            <person name="James T.Y."/>
        </authorList>
    </citation>
    <scope>NUCLEOTIDE SEQUENCE</scope>
    <source>
        <strain evidence="9">AG</strain>
    </source>
</reference>
<evidence type="ECO:0000259" key="8">
    <source>
        <dbReference type="PROSITE" id="PS50103"/>
    </source>
</evidence>